<proteinExistence type="predicted"/>
<organism evidence="1 2">
    <name type="scientific">Sporosarcina highlanderae</name>
    <dbReference type="NCBI Taxonomy" id="3035916"/>
    <lineage>
        <taxon>Bacteria</taxon>
        <taxon>Bacillati</taxon>
        <taxon>Bacillota</taxon>
        <taxon>Bacilli</taxon>
        <taxon>Bacillales</taxon>
        <taxon>Caryophanaceae</taxon>
        <taxon>Sporosarcina</taxon>
    </lineage>
</organism>
<dbReference type="Proteomes" id="UP001175097">
    <property type="component" value="Unassembled WGS sequence"/>
</dbReference>
<reference evidence="1" key="1">
    <citation type="submission" date="2023-03" db="EMBL/GenBank/DDBJ databases">
        <title>MT1 and MT2 Draft Genomes of Novel Species.</title>
        <authorList>
            <person name="Venkateswaran K."/>
        </authorList>
    </citation>
    <scope>NUCLEOTIDE SEQUENCE</scope>
    <source>
        <strain evidence="1">F6_3S_P_2</strain>
    </source>
</reference>
<evidence type="ECO:0000313" key="1">
    <source>
        <dbReference type="EMBL" id="MDN4608153.1"/>
    </source>
</evidence>
<name>A0ABT8JSM1_9BACL</name>
<protein>
    <submittedName>
        <fullName evidence="1">Uncharacterized protein</fullName>
    </submittedName>
</protein>
<accession>A0ABT8JSM1</accession>
<gene>
    <name evidence="1" type="ORF">P5G49_11805</name>
</gene>
<evidence type="ECO:0000313" key="2">
    <source>
        <dbReference type="Proteomes" id="UP001175097"/>
    </source>
</evidence>
<sequence length="465" mass="53646">MEGMDRKLISIFKTDHVKPEVARTMRDLITLAGVMKDLSSQAVFDSPLEMLRFLRIIELINEAGFGQTEPIDSEETLYYRYLDRFTDDDPPSKGRVRQIINILASNNWISKQSYQIKMMSVGKRMMDALTRLANDSLAYYLEDDIGRSLFQARRDAEISEAYDDKGISGGNVLASMIHNVKEANDLLRERELELLADRNALPQLQVIHMLMEDLERKLQERLNEFQTIEDSLVLSTLMQKGTAELAKGTSLSVGMINKYLQFMNVQQTPLKTSISPEKVRTFISKMFNPPLESEIPNAHQLLSFMEQDQYVGEALDGIWMPVKYASQLSYMDIEKGIEFLENYEPVVTEMEEVEAVEFHGETIEVQSIVDLVDEESWLLTKASIDTEKIERYLDEREEAEIEETMIETSSASWGDAIRQLLGISALEANKIIQTMPKDEVKEYEKEWEWIKDDERKTSIRKRKSE</sequence>
<keyword evidence="2" id="KW-1185">Reference proteome</keyword>
<comment type="caution">
    <text evidence="1">The sequence shown here is derived from an EMBL/GenBank/DDBJ whole genome shotgun (WGS) entry which is preliminary data.</text>
</comment>
<dbReference type="EMBL" id="JAROCC010000009">
    <property type="protein sequence ID" value="MDN4608153.1"/>
    <property type="molecule type" value="Genomic_DNA"/>
</dbReference>